<dbReference type="InterPro" id="IPR006058">
    <property type="entry name" value="2Fe2S_fd_BS"/>
</dbReference>
<dbReference type="PROSITE" id="PS00197">
    <property type="entry name" value="2FE2S_FER_1"/>
    <property type="match status" value="1"/>
</dbReference>
<keyword evidence="7" id="KW-0560">Oxidoreductase</keyword>
<dbReference type="Pfam" id="PF00111">
    <property type="entry name" value="Fer2"/>
    <property type="match status" value="1"/>
</dbReference>
<keyword evidence="6" id="KW-0479">Metal-binding</keyword>
<dbReference type="InterPro" id="IPR017938">
    <property type="entry name" value="Riboflavin_synthase-like_b-brl"/>
</dbReference>
<comment type="cofactor">
    <cofactor evidence="1">
        <name>FMN</name>
        <dbReference type="ChEBI" id="CHEBI:58210"/>
    </cofactor>
</comment>
<comment type="cofactor">
    <cofactor evidence="2">
        <name>FAD</name>
        <dbReference type="ChEBI" id="CHEBI:57692"/>
    </cofactor>
</comment>
<dbReference type="GO" id="GO:0016491">
    <property type="term" value="F:oxidoreductase activity"/>
    <property type="evidence" value="ECO:0007669"/>
    <property type="project" value="UniProtKB-KW"/>
</dbReference>
<evidence type="ECO:0000256" key="5">
    <source>
        <dbReference type="ARBA" id="ARBA00022714"/>
    </source>
</evidence>
<evidence type="ECO:0000256" key="8">
    <source>
        <dbReference type="ARBA" id="ARBA00023004"/>
    </source>
</evidence>
<keyword evidence="4" id="KW-0288">FMN</keyword>
<dbReference type="PANTHER" id="PTHR47354">
    <property type="entry name" value="NADH OXIDOREDUCTASE HCR"/>
    <property type="match status" value="1"/>
</dbReference>
<reference evidence="12" key="1">
    <citation type="journal article" date="2014" name="Int. J. Syst. Evol. Microbiol.">
        <title>Complete genome sequence of Corynebacterium casei LMG S-19264T (=DSM 44701T), isolated from a smear-ripened cheese.</title>
        <authorList>
            <consortium name="US DOE Joint Genome Institute (JGI-PGF)"/>
            <person name="Walter F."/>
            <person name="Albersmeier A."/>
            <person name="Kalinowski J."/>
            <person name="Ruckert C."/>
        </authorList>
    </citation>
    <scope>NUCLEOTIDE SEQUENCE</scope>
    <source>
        <strain evidence="12">CGMCC 1.12827</strain>
    </source>
</reference>
<dbReference type="AlphaFoldDB" id="A0A916THU5"/>
<dbReference type="PANTHER" id="PTHR47354:SF1">
    <property type="entry name" value="CARNITINE MONOOXYGENASE REDUCTASE SUBUNIT"/>
    <property type="match status" value="1"/>
</dbReference>
<dbReference type="CDD" id="cd06185">
    <property type="entry name" value="PDR_like"/>
    <property type="match status" value="1"/>
</dbReference>
<dbReference type="SUPFAM" id="SSF54292">
    <property type="entry name" value="2Fe-2S ferredoxin-like"/>
    <property type="match status" value="1"/>
</dbReference>
<dbReference type="RefSeq" id="WP_188588508.1">
    <property type="nucleotide sequence ID" value="NZ_BMGC01000044.1"/>
</dbReference>
<evidence type="ECO:0000259" key="10">
    <source>
        <dbReference type="PROSITE" id="PS51085"/>
    </source>
</evidence>
<evidence type="ECO:0000256" key="7">
    <source>
        <dbReference type="ARBA" id="ARBA00023002"/>
    </source>
</evidence>
<dbReference type="SUPFAM" id="SSF63380">
    <property type="entry name" value="Riboflavin synthase domain-like"/>
    <property type="match status" value="1"/>
</dbReference>
<keyword evidence="9" id="KW-0411">Iron-sulfur</keyword>
<evidence type="ECO:0000256" key="1">
    <source>
        <dbReference type="ARBA" id="ARBA00001917"/>
    </source>
</evidence>
<dbReference type="InterPro" id="IPR036010">
    <property type="entry name" value="2Fe-2S_ferredoxin-like_sf"/>
</dbReference>
<dbReference type="PROSITE" id="PS51085">
    <property type="entry name" value="2FE2S_FER_2"/>
    <property type="match status" value="1"/>
</dbReference>
<dbReference type="InterPro" id="IPR050415">
    <property type="entry name" value="MRET"/>
</dbReference>
<evidence type="ECO:0000256" key="4">
    <source>
        <dbReference type="ARBA" id="ARBA00022643"/>
    </source>
</evidence>
<evidence type="ECO:0000313" key="13">
    <source>
        <dbReference type="Proteomes" id="UP000621454"/>
    </source>
</evidence>
<keyword evidence="5" id="KW-0001">2Fe-2S</keyword>
<dbReference type="Gene3D" id="3.10.20.30">
    <property type="match status" value="1"/>
</dbReference>
<dbReference type="GO" id="GO:0046872">
    <property type="term" value="F:metal ion binding"/>
    <property type="evidence" value="ECO:0007669"/>
    <property type="project" value="UniProtKB-KW"/>
</dbReference>
<dbReference type="InterPro" id="IPR017927">
    <property type="entry name" value="FAD-bd_FR_type"/>
</dbReference>
<proteinExistence type="predicted"/>
<feature type="domain" description="FAD-binding FR-type" evidence="11">
    <location>
        <begin position="2"/>
        <end position="103"/>
    </location>
</feature>
<dbReference type="Pfam" id="PF22290">
    <property type="entry name" value="DmmA-like_N"/>
    <property type="match status" value="1"/>
</dbReference>
<keyword evidence="8" id="KW-0408">Iron</keyword>
<dbReference type="CDD" id="cd00207">
    <property type="entry name" value="fer2"/>
    <property type="match status" value="1"/>
</dbReference>
<evidence type="ECO:0000256" key="3">
    <source>
        <dbReference type="ARBA" id="ARBA00022630"/>
    </source>
</evidence>
<reference evidence="12" key="2">
    <citation type="submission" date="2020-09" db="EMBL/GenBank/DDBJ databases">
        <authorList>
            <person name="Sun Q."/>
            <person name="Zhou Y."/>
        </authorList>
    </citation>
    <scope>NUCLEOTIDE SEQUENCE</scope>
    <source>
        <strain evidence="12">CGMCC 1.12827</strain>
    </source>
</reference>
<evidence type="ECO:0000256" key="2">
    <source>
        <dbReference type="ARBA" id="ARBA00001974"/>
    </source>
</evidence>
<dbReference type="GO" id="GO:0051537">
    <property type="term" value="F:2 iron, 2 sulfur cluster binding"/>
    <property type="evidence" value="ECO:0007669"/>
    <property type="project" value="UniProtKB-KW"/>
</dbReference>
<evidence type="ECO:0000256" key="9">
    <source>
        <dbReference type="ARBA" id="ARBA00023014"/>
    </source>
</evidence>
<keyword evidence="3" id="KW-0285">Flavoprotein</keyword>
<name>A0A916THU5_9ACTN</name>
<comment type="caution">
    <text evidence="12">The sequence shown here is derived from an EMBL/GenBank/DDBJ whole genome shotgun (WGS) entry which is preliminary data.</text>
</comment>
<evidence type="ECO:0000259" key="11">
    <source>
        <dbReference type="PROSITE" id="PS51384"/>
    </source>
</evidence>
<dbReference type="InterPro" id="IPR001041">
    <property type="entry name" value="2Fe-2S_ferredoxin-type"/>
</dbReference>
<dbReference type="SUPFAM" id="SSF52343">
    <property type="entry name" value="Ferredoxin reductase-like, C-terminal NADP-linked domain"/>
    <property type="match status" value="1"/>
</dbReference>
<sequence length="313" mass="33043">MVEELALVVTRIRDLGGDIRAITLADPEGEALPSFTAGSHLGVAWAPGQRNSYSLTSSGVMPHEYSIAVRRNDSGRGGSSWMHSLGHGACVYATSPVSAFAPVATATHHVLVAGGIGVTPVLSHVREALTWGRSFEVIYRFRPGAGAYADELSQLCGERLAMPSDRSAFDELIDDVLTDRPLGTHLYMCGPAQMIADVAERARRRGWPAARLHAEAFAAAGDAGGTPFRVDLAMSGSQVEVDSDVALLDALIAAGLDVPHLCRQGVCGQCATPVAAGDIDHRDSYLTADERNGGRVIMPCVSRAAGERITLDL</sequence>
<dbReference type="PROSITE" id="PS51384">
    <property type="entry name" value="FAD_FR"/>
    <property type="match status" value="1"/>
</dbReference>
<dbReference type="PRINTS" id="PR00409">
    <property type="entry name" value="PHDIOXRDTASE"/>
</dbReference>
<dbReference type="EMBL" id="BMGC01000044">
    <property type="protein sequence ID" value="GGB45643.1"/>
    <property type="molecule type" value="Genomic_DNA"/>
</dbReference>
<evidence type="ECO:0000313" key="12">
    <source>
        <dbReference type="EMBL" id="GGB45643.1"/>
    </source>
</evidence>
<keyword evidence="13" id="KW-1185">Reference proteome</keyword>
<dbReference type="InterPro" id="IPR054582">
    <property type="entry name" value="DmmA-like_N"/>
</dbReference>
<feature type="domain" description="2Fe-2S ferredoxin-type" evidence="10">
    <location>
        <begin position="228"/>
        <end position="313"/>
    </location>
</feature>
<dbReference type="Proteomes" id="UP000621454">
    <property type="component" value="Unassembled WGS sequence"/>
</dbReference>
<dbReference type="InterPro" id="IPR039261">
    <property type="entry name" value="FNR_nucleotide-bd"/>
</dbReference>
<dbReference type="InterPro" id="IPR012675">
    <property type="entry name" value="Beta-grasp_dom_sf"/>
</dbReference>
<accession>A0A916THU5</accession>
<organism evidence="12 13">
    <name type="scientific">Gordonia jinhuaensis</name>
    <dbReference type="NCBI Taxonomy" id="1517702"/>
    <lineage>
        <taxon>Bacteria</taxon>
        <taxon>Bacillati</taxon>
        <taxon>Actinomycetota</taxon>
        <taxon>Actinomycetes</taxon>
        <taxon>Mycobacteriales</taxon>
        <taxon>Gordoniaceae</taxon>
        <taxon>Gordonia</taxon>
    </lineage>
</organism>
<evidence type="ECO:0000256" key="6">
    <source>
        <dbReference type="ARBA" id="ARBA00022723"/>
    </source>
</evidence>
<dbReference type="Gene3D" id="3.40.50.80">
    <property type="entry name" value="Nucleotide-binding domain of ferredoxin-NADP reductase (FNR) module"/>
    <property type="match status" value="1"/>
</dbReference>
<protein>
    <submittedName>
        <fullName evidence="12">Ferredoxin</fullName>
    </submittedName>
</protein>
<dbReference type="Gene3D" id="2.40.30.10">
    <property type="entry name" value="Translation factors"/>
    <property type="match status" value="1"/>
</dbReference>
<gene>
    <name evidence="12" type="ORF">GCM10011489_36330</name>
</gene>